<keyword evidence="3" id="KW-1185">Reference proteome</keyword>
<dbReference type="Proteomes" id="UP001434737">
    <property type="component" value="Chromosome"/>
</dbReference>
<evidence type="ECO:0000313" key="2">
    <source>
        <dbReference type="EMBL" id="XAM17601.1"/>
    </source>
</evidence>
<accession>A0ABZ3F694</accession>
<proteinExistence type="predicted"/>
<dbReference type="InterPro" id="IPR025484">
    <property type="entry name" value="DUF4376"/>
</dbReference>
<evidence type="ECO:0000313" key="3">
    <source>
        <dbReference type="Proteomes" id="UP001434737"/>
    </source>
</evidence>
<organism evidence="2 3">
    <name type="scientific">Helicobacter mastomyrinus</name>
    <dbReference type="NCBI Taxonomy" id="287948"/>
    <lineage>
        <taxon>Bacteria</taxon>
        <taxon>Pseudomonadati</taxon>
        <taxon>Campylobacterota</taxon>
        <taxon>Epsilonproteobacteria</taxon>
        <taxon>Campylobacterales</taxon>
        <taxon>Helicobacteraceae</taxon>
        <taxon>Helicobacter</taxon>
    </lineage>
</organism>
<name>A0ABZ3F694_9HELI</name>
<gene>
    <name evidence="2" type="ORF">V3I05_07890</name>
</gene>
<dbReference type="RefSeq" id="WP_343353247.1">
    <property type="nucleotide sequence ID" value="NZ_CP145316.1"/>
</dbReference>
<feature type="domain" description="DUF4376" evidence="1">
    <location>
        <begin position="60"/>
        <end position="164"/>
    </location>
</feature>
<protein>
    <recommendedName>
        <fullName evidence="1">DUF4376 domain-containing protein</fullName>
    </recommendedName>
</protein>
<dbReference type="EMBL" id="CP145316">
    <property type="protein sequence ID" value="XAM17601.1"/>
    <property type="molecule type" value="Genomic_DNA"/>
</dbReference>
<sequence length="180" mass="20498">MKKIYSILVSHITQVQGNFDYLGEDNGKAYVEGENLQSPFVEDILPHRLQEIAQSQLNLAKEQKIKELNALCASKLKTLKSSALGEEHIYDGSLEDQMNLMGAVAMNKDMPFRCAKEGGLKAPLPHTKAQLKQVYTDWLEHKNDIILRCGVLKNYVENLQNVEAIQEVSWDYYENIQSKE</sequence>
<evidence type="ECO:0000259" key="1">
    <source>
        <dbReference type="Pfam" id="PF14301"/>
    </source>
</evidence>
<reference evidence="2 3" key="1">
    <citation type="submission" date="2024-02" db="EMBL/GenBank/DDBJ databases">
        <title>Genome and pathogenicity analysis of Helicobacter mastomyrinus isolated from mice.</title>
        <authorList>
            <person name="Zhu L."/>
        </authorList>
    </citation>
    <scope>NUCLEOTIDE SEQUENCE [LARGE SCALE GENOMIC DNA]</scope>
    <source>
        <strain evidence="2 3">Hm-17</strain>
    </source>
</reference>
<dbReference type="Pfam" id="PF14301">
    <property type="entry name" value="DUF4376"/>
    <property type="match status" value="1"/>
</dbReference>